<evidence type="ECO:0000256" key="12">
    <source>
        <dbReference type="ARBA" id="ARBA00066936"/>
    </source>
</evidence>
<dbReference type="PROSITE" id="PS51165">
    <property type="entry name" value="THUMP"/>
    <property type="match status" value="1"/>
</dbReference>
<dbReference type="FunFam" id="3.40.50.150:FF:000251">
    <property type="entry name" value="Putative RNA methylase"/>
    <property type="match status" value="1"/>
</dbReference>
<dbReference type="Proteomes" id="UP000278149">
    <property type="component" value="Unassembled WGS sequence"/>
</dbReference>
<evidence type="ECO:0000256" key="9">
    <source>
        <dbReference type="ARBA" id="ARBA00051883"/>
    </source>
</evidence>
<dbReference type="CDD" id="cd11715">
    <property type="entry name" value="THUMP_AdoMetMT"/>
    <property type="match status" value="1"/>
</dbReference>
<comment type="catalytic activity">
    <reaction evidence="9">
        <text>guanosine(10) in tRNA + 2 S-adenosyl-L-methionine = N(2)-dimethylguanosine(10) in tRNA + 2 S-adenosyl-L-homocysteine + 2 H(+)</text>
        <dbReference type="Rhea" id="RHEA:43124"/>
        <dbReference type="Rhea" id="RHEA-COMP:10355"/>
        <dbReference type="Rhea" id="RHEA-COMP:10358"/>
        <dbReference type="ChEBI" id="CHEBI:15378"/>
        <dbReference type="ChEBI" id="CHEBI:57856"/>
        <dbReference type="ChEBI" id="CHEBI:59789"/>
        <dbReference type="ChEBI" id="CHEBI:74269"/>
        <dbReference type="ChEBI" id="CHEBI:74513"/>
        <dbReference type="EC" id="2.1.1.213"/>
    </reaction>
</comment>
<dbReference type="Gene3D" id="3.30.2130.30">
    <property type="match status" value="1"/>
</dbReference>
<protein>
    <recommendedName>
        <fullName evidence="12">tRNA (guanine(10)-N(2))-dimethyltransferase</fullName>
        <ecNumber evidence="12">2.1.1.213</ecNumber>
    </recommendedName>
    <alternativeName>
        <fullName evidence="13">tRNA:G10 dimethyltransferase</fullName>
    </alternativeName>
</protein>
<comment type="subcellular location">
    <subcellularLocation>
        <location evidence="1">Cytoplasm</location>
    </subcellularLocation>
</comment>
<dbReference type="GO" id="GO:0005737">
    <property type="term" value="C:cytoplasm"/>
    <property type="evidence" value="ECO:0007669"/>
    <property type="project" value="UniProtKB-SubCell"/>
</dbReference>
<dbReference type="Pfam" id="PF02926">
    <property type="entry name" value="THUMP"/>
    <property type="match status" value="1"/>
</dbReference>
<dbReference type="GeneID" id="6094734"/>
<dbReference type="InterPro" id="IPR001091">
    <property type="entry name" value="RM_Methyltransferase"/>
</dbReference>
<dbReference type="Gene3D" id="3.40.50.150">
    <property type="entry name" value="Vaccinia Virus protein VP39"/>
    <property type="match status" value="1"/>
</dbReference>
<reference evidence="16 17" key="1">
    <citation type="submission" date="2018-10" db="EMBL/GenBank/DDBJ databases">
        <title>Co-occurring genomic capacity for anaerobic methane metabolism and dissimilatory sulfite reduction discovered in the Korarchaeota.</title>
        <authorList>
            <person name="Mckay L.J."/>
            <person name="Dlakic M."/>
            <person name="Fields M.W."/>
            <person name="Delmont T.O."/>
            <person name="Eren A.M."/>
            <person name="Jay Z.J."/>
            <person name="Klingelsmith K.B."/>
            <person name="Rusch D.B."/>
            <person name="Inskeep W.P."/>
        </authorList>
    </citation>
    <scope>NUCLEOTIDE SEQUENCE [LARGE SCALE GENOMIC DNA]</scope>
    <source>
        <strain evidence="16 17">WS</strain>
    </source>
</reference>
<dbReference type="AlphaFoldDB" id="A0A3R9PRX1"/>
<keyword evidence="3" id="KW-0820">tRNA-binding</keyword>
<dbReference type="InterPro" id="IPR002052">
    <property type="entry name" value="DNA_methylase_N6_adenine_CS"/>
</dbReference>
<dbReference type="GO" id="GO:0030488">
    <property type="term" value="P:tRNA methylation"/>
    <property type="evidence" value="ECO:0007669"/>
    <property type="project" value="TreeGrafter"/>
</dbReference>
<evidence type="ECO:0000256" key="14">
    <source>
        <dbReference type="PROSITE-ProRule" id="PRU00529"/>
    </source>
</evidence>
<comment type="function">
    <text evidence="10">Catalyzes the adenosylmethionine-dependent methylation of the exocyclic amino group (N(2)) of guanosine at position 10 of various tRNAs. Acts via a two-step process that leads to the formation of either N(2)-monomethyl (m(2)G) or N(2)-dimethylguanosine (m(2)(2)G).</text>
</comment>
<comment type="caution">
    <text evidence="16">The sequence shown here is derived from an EMBL/GenBank/DDBJ whole genome shotgun (WGS) entry which is preliminary data.</text>
</comment>
<accession>A0A3R9PRX1</accession>
<dbReference type="GO" id="GO:0160101">
    <property type="term" value="F:tRNA (guanine(10)-N2)-dimethyltransferase activity"/>
    <property type="evidence" value="ECO:0007669"/>
    <property type="project" value="UniProtKB-EC"/>
</dbReference>
<dbReference type="EC" id="2.1.1.213" evidence="12"/>
<keyword evidence="8 14" id="KW-0694">RNA-binding</keyword>
<dbReference type="PRINTS" id="PR00508">
    <property type="entry name" value="S21N4MTFRASE"/>
</dbReference>
<dbReference type="SUPFAM" id="SSF143437">
    <property type="entry name" value="THUMP domain-like"/>
    <property type="match status" value="1"/>
</dbReference>
<keyword evidence="2" id="KW-0963">Cytoplasm</keyword>
<comment type="similarity">
    <text evidence="11">Belongs to the methyltransferase superfamily. Trm-G10 family.</text>
</comment>
<keyword evidence="4" id="KW-0489">Methyltransferase</keyword>
<evidence type="ECO:0000256" key="2">
    <source>
        <dbReference type="ARBA" id="ARBA00022490"/>
    </source>
</evidence>
<dbReference type="Pfam" id="PF01170">
    <property type="entry name" value="UPF0020"/>
    <property type="match status" value="1"/>
</dbReference>
<evidence type="ECO:0000256" key="5">
    <source>
        <dbReference type="ARBA" id="ARBA00022679"/>
    </source>
</evidence>
<evidence type="ECO:0000256" key="3">
    <source>
        <dbReference type="ARBA" id="ARBA00022555"/>
    </source>
</evidence>
<dbReference type="RefSeq" id="WP_052568490.1">
    <property type="nucleotide sequence ID" value="NZ_RCOR01000014.1"/>
</dbReference>
<dbReference type="PROSITE" id="PS00092">
    <property type="entry name" value="N6_MTASE"/>
    <property type="match status" value="1"/>
</dbReference>
<dbReference type="InterPro" id="IPR004114">
    <property type="entry name" value="THUMP_dom"/>
</dbReference>
<evidence type="ECO:0000256" key="8">
    <source>
        <dbReference type="ARBA" id="ARBA00022884"/>
    </source>
</evidence>
<evidence type="ECO:0000256" key="7">
    <source>
        <dbReference type="ARBA" id="ARBA00022694"/>
    </source>
</evidence>
<proteinExistence type="inferred from homology"/>
<evidence type="ECO:0000256" key="13">
    <source>
        <dbReference type="ARBA" id="ARBA00082665"/>
    </source>
</evidence>
<name>A0A3R9PRX1_9CREN</name>
<dbReference type="GO" id="GO:0000049">
    <property type="term" value="F:tRNA binding"/>
    <property type="evidence" value="ECO:0007669"/>
    <property type="project" value="UniProtKB-KW"/>
</dbReference>
<keyword evidence="7" id="KW-0819">tRNA processing</keyword>
<evidence type="ECO:0000259" key="15">
    <source>
        <dbReference type="PROSITE" id="PS51165"/>
    </source>
</evidence>
<dbReference type="InterPro" id="IPR029063">
    <property type="entry name" value="SAM-dependent_MTases_sf"/>
</dbReference>
<keyword evidence="6" id="KW-0949">S-adenosyl-L-methionine</keyword>
<evidence type="ECO:0000313" key="16">
    <source>
        <dbReference type="EMBL" id="RSN70097.1"/>
    </source>
</evidence>
<dbReference type="PANTHER" id="PTHR14911:SF13">
    <property type="entry name" value="TRNA (GUANINE(6)-N2)-METHYLTRANSFERASE THUMP3"/>
    <property type="match status" value="1"/>
</dbReference>
<dbReference type="SUPFAM" id="SSF53335">
    <property type="entry name" value="S-adenosyl-L-methionine-dependent methyltransferases"/>
    <property type="match status" value="1"/>
</dbReference>
<feature type="domain" description="THUMP" evidence="15">
    <location>
        <begin position="48"/>
        <end position="152"/>
    </location>
</feature>
<gene>
    <name evidence="16" type="ORF">D9Q81_01965</name>
</gene>
<dbReference type="EMBL" id="RCOR01000014">
    <property type="protein sequence ID" value="RSN70097.1"/>
    <property type="molecule type" value="Genomic_DNA"/>
</dbReference>
<keyword evidence="5" id="KW-0808">Transferase</keyword>
<evidence type="ECO:0000313" key="17">
    <source>
        <dbReference type="Proteomes" id="UP000278149"/>
    </source>
</evidence>
<sequence>MRVAFLLSGEHPEIPKEEVKATLEALDVRYETLREMKSCLLLDLESFEGLPHILSERLSFTRSFGKLLGLFHCSEFPGALNELEKIPISGRFKATCVRVEGSCEWIGRKDLEERIGGWVIDNNEGAKVDLENPEIEIIAVITSDHVVVYLKEGEVDRSLFKVKEVSARPYAHPASMRPTLARAMVNLARTRGGDLVLDPFLGVGGIALEILSVGARLIGVDINEKLVIQAKNNLMTYGFLEGYELRVGDALSLELGVRVDRIVTDPPYGRMSSSPYAPRELASKFISKVPDYLRRGGWISISLPKEFLDRRDFEDAGIDIVNFFDLREHRSLVRRIWVGKLP</sequence>
<evidence type="ECO:0000256" key="1">
    <source>
        <dbReference type="ARBA" id="ARBA00004496"/>
    </source>
</evidence>
<dbReference type="GO" id="GO:0003677">
    <property type="term" value="F:DNA binding"/>
    <property type="evidence" value="ECO:0007669"/>
    <property type="project" value="InterPro"/>
</dbReference>
<evidence type="ECO:0000256" key="4">
    <source>
        <dbReference type="ARBA" id="ARBA00022603"/>
    </source>
</evidence>
<evidence type="ECO:0000256" key="10">
    <source>
        <dbReference type="ARBA" id="ARBA00054380"/>
    </source>
</evidence>
<organism evidence="16 17">
    <name type="scientific">Candidatus Korarchaeum cryptofilum</name>
    <dbReference type="NCBI Taxonomy" id="498846"/>
    <lineage>
        <taxon>Archaea</taxon>
        <taxon>Thermoproteota</taxon>
        <taxon>Candidatus Korarchaeia</taxon>
        <taxon>Candidatus Korarchaeales</taxon>
        <taxon>Candidatus Korarchaeaceae</taxon>
        <taxon>Candidatus Korarchaeum</taxon>
    </lineage>
</organism>
<dbReference type="PANTHER" id="PTHR14911">
    <property type="entry name" value="THUMP DOMAIN-CONTAINING"/>
    <property type="match status" value="1"/>
</dbReference>
<evidence type="ECO:0000256" key="6">
    <source>
        <dbReference type="ARBA" id="ARBA00022691"/>
    </source>
</evidence>
<dbReference type="InterPro" id="IPR000241">
    <property type="entry name" value="RlmKL-like_Mtase"/>
</dbReference>
<evidence type="ECO:0000256" key="11">
    <source>
        <dbReference type="ARBA" id="ARBA00061338"/>
    </source>
</evidence>
<dbReference type="CDD" id="cd02440">
    <property type="entry name" value="AdoMet_MTases"/>
    <property type="match status" value="1"/>
</dbReference>